<evidence type="ECO:0000256" key="6">
    <source>
        <dbReference type="ARBA" id="ARBA00023098"/>
    </source>
</evidence>
<keyword evidence="7 8" id="KW-0275">Fatty acid biosynthesis</keyword>
<dbReference type="InterPro" id="IPR008278">
    <property type="entry name" value="4-PPantetheinyl_Trfase_dom"/>
</dbReference>
<dbReference type="NCBIfam" id="TIGR00516">
    <property type="entry name" value="acpS"/>
    <property type="match status" value="1"/>
</dbReference>
<dbReference type="GO" id="GO:0005737">
    <property type="term" value="C:cytoplasm"/>
    <property type="evidence" value="ECO:0007669"/>
    <property type="project" value="UniProtKB-SubCell"/>
</dbReference>
<evidence type="ECO:0000313" key="11">
    <source>
        <dbReference type="Proteomes" id="UP000287352"/>
    </source>
</evidence>
<dbReference type="GO" id="GO:0006633">
    <property type="term" value="P:fatty acid biosynthetic process"/>
    <property type="evidence" value="ECO:0007669"/>
    <property type="project" value="UniProtKB-UniRule"/>
</dbReference>
<comment type="caution">
    <text evidence="10">The sequence shown here is derived from an EMBL/GenBank/DDBJ whole genome shotgun (WGS) entry which is preliminary data.</text>
</comment>
<comment type="subcellular location">
    <subcellularLocation>
        <location evidence="8">Cytoplasm</location>
    </subcellularLocation>
</comment>
<evidence type="ECO:0000256" key="2">
    <source>
        <dbReference type="ARBA" id="ARBA00022679"/>
    </source>
</evidence>
<dbReference type="HAMAP" id="MF_00101">
    <property type="entry name" value="AcpS"/>
    <property type="match status" value="1"/>
</dbReference>
<gene>
    <name evidence="10" type="primary">acpS_2</name>
    <name evidence="8" type="synonym">acpS</name>
    <name evidence="10" type="ORF">KTT_47760</name>
</gene>
<dbReference type="Pfam" id="PF01648">
    <property type="entry name" value="ACPS"/>
    <property type="match status" value="1"/>
</dbReference>
<dbReference type="GO" id="GO:0008897">
    <property type="term" value="F:holo-[acyl-carrier-protein] synthase activity"/>
    <property type="evidence" value="ECO:0007669"/>
    <property type="project" value="UniProtKB-UniRule"/>
</dbReference>
<evidence type="ECO:0000256" key="4">
    <source>
        <dbReference type="ARBA" id="ARBA00022832"/>
    </source>
</evidence>
<keyword evidence="5 8" id="KW-0460">Magnesium</keyword>
<keyword evidence="1 8" id="KW-0444">Lipid biosynthesis</keyword>
<accession>A0A402A6Z6</accession>
<proteinExistence type="inferred from homology"/>
<dbReference type="RefSeq" id="WP_126582443.1">
    <property type="nucleotide sequence ID" value="NZ_BIFR01000002.1"/>
</dbReference>
<sequence length="136" mass="15305">MQTSSSTHVRVGVDLVDVARLTRFALEHSTELATVFTERELTYCRLKRRCYEHMAARFAAKEAVLKAFGTGMGQGMCWTDVEVVSEGTGRPRVLLHGYVADYAQKRGLLELDISLSHTTGMAIAQVITVWQKRREE</sequence>
<keyword evidence="6 8" id="KW-0443">Lipid metabolism</keyword>
<evidence type="ECO:0000313" key="10">
    <source>
        <dbReference type="EMBL" id="GCE14917.1"/>
    </source>
</evidence>
<comment type="function">
    <text evidence="8">Transfers the 4'-phosphopantetheine moiety from coenzyme A to a Ser of acyl-carrier-protein.</text>
</comment>
<dbReference type="InterPro" id="IPR002582">
    <property type="entry name" value="ACPS"/>
</dbReference>
<dbReference type="InterPro" id="IPR004568">
    <property type="entry name" value="Ppantetheine-prot_Trfase_dom"/>
</dbReference>
<evidence type="ECO:0000256" key="5">
    <source>
        <dbReference type="ARBA" id="ARBA00022842"/>
    </source>
</evidence>
<evidence type="ECO:0000256" key="7">
    <source>
        <dbReference type="ARBA" id="ARBA00023160"/>
    </source>
</evidence>
<keyword evidence="2 8" id="KW-0808">Transferase</keyword>
<comment type="catalytic activity">
    <reaction evidence="8">
        <text>apo-[ACP] + CoA = holo-[ACP] + adenosine 3',5'-bisphosphate + H(+)</text>
        <dbReference type="Rhea" id="RHEA:12068"/>
        <dbReference type="Rhea" id="RHEA-COMP:9685"/>
        <dbReference type="Rhea" id="RHEA-COMP:9690"/>
        <dbReference type="ChEBI" id="CHEBI:15378"/>
        <dbReference type="ChEBI" id="CHEBI:29999"/>
        <dbReference type="ChEBI" id="CHEBI:57287"/>
        <dbReference type="ChEBI" id="CHEBI:58343"/>
        <dbReference type="ChEBI" id="CHEBI:64479"/>
        <dbReference type="EC" id="2.7.8.7"/>
    </reaction>
</comment>
<evidence type="ECO:0000259" key="9">
    <source>
        <dbReference type="Pfam" id="PF01648"/>
    </source>
</evidence>
<keyword evidence="8" id="KW-0963">Cytoplasm</keyword>
<keyword evidence="3 8" id="KW-0479">Metal-binding</keyword>
<comment type="cofactor">
    <cofactor evidence="8">
        <name>Mg(2+)</name>
        <dbReference type="ChEBI" id="CHEBI:18420"/>
    </cofactor>
</comment>
<dbReference type="AlphaFoldDB" id="A0A402A6Z6"/>
<comment type="similarity">
    <text evidence="8">Belongs to the P-Pant transferase superfamily. AcpS family.</text>
</comment>
<evidence type="ECO:0000256" key="3">
    <source>
        <dbReference type="ARBA" id="ARBA00022723"/>
    </source>
</evidence>
<evidence type="ECO:0000256" key="8">
    <source>
        <dbReference type="HAMAP-Rule" id="MF_00101"/>
    </source>
</evidence>
<dbReference type="GO" id="GO:0000287">
    <property type="term" value="F:magnesium ion binding"/>
    <property type="evidence" value="ECO:0007669"/>
    <property type="project" value="UniProtKB-UniRule"/>
</dbReference>
<feature type="domain" description="4'-phosphopantetheinyl transferase" evidence="9">
    <location>
        <begin position="10"/>
        <end position="106"/>
    </location>
</feature>
<dbReference type="SUPFAM" id="SSF56214">
    <property type="entry name" value="4'-phosphopantetheinyl transferase"/>
    <property type="match status" value="1"/>
</dbReference>
<dbReference type="OrthoDB" id="517356at2"/>
<organism evidence="10 11">
    <name type="scientific">Tengunoibacter tsumagoiensis</name>
    <dbReference type="NCBI Taxonomy" id="2014871"/>
    <lineage>
        <taxon>Bacteria</taxon>
        <taxon>Bacillati</taxon>
        <taxon>Chloroflexota</taxon>
        <taxon>Ktedonobacteria</taxon>
        <taxon>Ktedonobacterales</taxon>
        <taxon>Dictyobacteraceae</taxon>
        <taxon>Tengunoibacter</taxon>
    </lineage>
</organism>
<keyword evidence="11" id="KW-1185">Reference proteome</keyword>
<feature type="binding site" evidence="8">
    <location>
        <position position="14"/>
    </location>
    <ligand>
        <name>Mg(2+)</name>
        <dbReference type="ChEBI" id="CHEBI:18420"/>
    </ligand>
</feature>
<evidence type="ECO:0000256" key="1">
    <source>
        <dbReference type="ARBA" id="ARBA00022516"/>
    </source>
</evidence>
<dbReference type="EC" id="2.7.8.7" evidence="8"/>
<dbReference type="InterPro" id="IPR037143">
    <property type="entry name" value="4-PPantetheinyl_Trfase_dom_sf"/>
</dbReference>
<dbReference type="Proteomes" id="UP000287352">
    <property type="component" value="Unassembled WGS sequence"/>
</dbReference>
<dbReference type="EMBL" id="BIFR01000002">
    <property type="protein sequence ID" value="GCE14917.1"/>
    <property type="molecule type" value="Genomic_DNA"/>
</dbReference>
<protein>
    <recommendedName>
        <fullName evidence="8">Holo-[acyl-carrier-protein] synthase</fullName>
        <shortName evidence="8">Holo-ACP synthase</shortName>
        <ecNumber evidence="8">2.7.8.7</ecNumber>
    </recommendedName>
    <alternativeName>
        <fullName evidence="8">4'-phosphopantetheinyl transferase AcpS</fullName>
    </alternativeName>
</protein>
<reference evidence="11" key="1">
    <citation type="submission" date="2018-12" db="EMBL/GenBank/DDBJ databases">
        <title>Tengunoibacter tsumagoiensis gen. nov., sp. nov., Dictyobacter kobayashii sp. nov., D. alpinus sp. nov., and D. joshuensis sp. nov. and description of Dictyobacteraceae fam. nov. within the order Ktedonobacterales isolated from Tengu-no-mugimeshi.</title>
        <authorList>
            <person name="Wang C.M."/>
            <person name="Zheng Y."/>
            <person name="Sakai Y."/>
            <person name="Toyoda A."/>
            <person name="Minakuchi Y."/>
            <person name="Abe K."/>
            <person name="Yokota A."/>
            <person name="Yabe S."/>
        </authorList>
    </citation>
    <scope>NUCLEOTIDE SEQUENCE [LARGE SCALE GENOMIC DNA]</scope>
    <source>
        <strain evidence="11">Uno3</strain>
    </source>
</reference>
<keyword evidence="4 8" id="KW-0276">Fatty acid metabolism</keyword>
<dbReference type="NCBIfam" id="TIGR00556">
    <property type="entry name" value="pantethn_trn"/>
    <property type="match status" value="1"/>
</dbReference>
<feature type="binding site" evidence="8">
    <location>
        <position position="62"/>
    </location>
    <ligand>
        <name>Mg(2+)</name>
        <dbReference type="ChEBI" id="CHEBI:18420"/>
    </ligand>
</feature>
<dbReference type="Gene3D" id="3.90.470.20">
    <property type="entry name" value="4'-phosphopantetheinyl transferase domain"/>
    <property type="match status" value="1"/>
</dbReference>
<name>A0A402A6Z6_9CHLR</name>